<reference evidence="6 7" key="1">
    <citation type="submission" date="2019-08" db="EMBL/GenBank/DDBJ databases">
        <title>In-depth cultivation of the pig gut microbiome towards novel bacterial diversity and tailored functional studies.</title>
        <authorList>
            <person name="Wylensek D."/>
            <person name="Hitch T.C.A."/>
            <person name="Clavel T."/>
        </authorList>
    </citation>
    <scope>NUCLEOTIDE SEQUENCE [LARGE SCALE GENOMIC DNA]</scope>
    <source>
        <strain evidence="6 7">WCA-693-APC-5D-A</strain>
    </source>
</reference>
<dbReference type="GO" id="GO:1990178">
    <property type="term" value="C:HU-DNA complex"/>
    <property type="evidence" value="ECO:0007669"/>
    <property type="project" value="UniProtKB-ARBA"/>
</dbReference>
<dbReference type="GeneID" id="96778858"/>
<gene>
    <name evidence="6" type="ORF">FYJ84_08005</name>
</gene>
<evidence type="ECO:0000256" key="5">
    <source>
        <dbReference type="SAM" id="MobiDB-lite"/>
    </source>
</evidence>
<dbReference type="GO" id="GO:0005829">
    <property type="term" value="C:cytosol"/>
    <property type="evidence" value="ECO:0007669"/>
    <property type="project" value="UniProtKB-ARBA"/>
</dbReference>
<comment type="similarity">
    <text evidence="1 4">Belongs to the bacterial histone-like protein family.</text>
</comment>
<keyword evidence="2" id="KW-0226">DNA condensation</keyword>
<accession>A0A6I2UGM3</accession>
<sequence length="104" mass="10934">MNKADLVAKVAEKSGVTKKDAEKAVAGIFAAVQEALVAGDKVQVLGFGTFEVKERAARTGRNPQTGEELQIAASKNPSFKPGKALKEAVNVKPAKGKKKAKSKK</sequence>
<dbReference type="CDD" id="cd13831">
    <property type="entry name" value="HU"/>
    <property type="match status" value="1"/>
</dbReference>
<dbReference type="Proteomes" id="UP000433181">
    <property type="component" value="Unassembled WGS sequence"/>
</dbReference>
<dbReference type="GO" id="GO:0030261">
    <property type="term" value="P:chromosome condensation"/>
    <property type="evidence" value="ECO:0007669"/>
    <property type="project" value="UniProtKB-KW"/>
</dbReference>
<dbReference type="GO" id="GO:0003677">
    <property type="term" value="F:DNA binding"/>
    <property type="evidence" value="ECO:0007669"/>
    <property type="project" value="UniProtKB-KW"/>
</dbReference>
<dbReference type="PANTHER" id="PTHR33175">
    <property type="entry name" value="DNA-BINDING PROTEIN HU"/>
    <property type="match status" value="1"/>
</dbReference>
<dbReference type="RefSeq" id="WP_154407092.1">
    <property type="nucleotide sequence ID" value="NZ_JAQXJM010000142.1"/>
</dbReference>
<evidence type="ECO:0000313" key="6">
    <source>
        <dbReference type="EMBL" id="MSU08925.1"/>
    </source>
</evidence>
<keyword evidence="3 6" id="KW-0238">DNA-binding</keyword>
<evidence type="ECO:0000256" key="3">
    <source>
        <dbReference type="ARBA" id="ARBA00023125"/>
    </source>
</evidence>
<organism evidence="6 7">
    <name type="scientific">Anaerovibrio slackiae</name>
    <dbReference type="NCBI Taxonomy" id="2652309"/>
    <lineage>
        <taxon>Bacteria</taxon>
        <taxon>Bacillati</taxon>
        <taxon>Bacillota</taxon>
        <taxon>Negativicutes</taxon>
        <taxon>Selenomonadales</taxon>
        <taxon>Selenomonadaceae</taxon>
        <taxon>Anaerovibrio</taxon>
    </lineage>
</organism>
<evidence type="ECO:0000256" key="1">
    <source>
        <dbReference type="ARBA" id="ARBA00010529"/>
    </source>
</evidence>
<dbReference type="GO" id="GO:0042802">
    <property type="term" value="F:identical protein binding"/>
    <property type="evidence" value="ECO:0007669"/>
    <property type="project" value="UniProtKB-ARBA"/>
</dbReference>
<dbReference type="InterPro" id="IPR000119">
    <property type="entry name" value="Hist_DNA-bd"/>
</dbReference>
<dbReference type="PRINTS" id="PR01727">
    <property type="entry name" value="DNABINDINGHU"/>
</dbReference>
<dbReference type="GO" id="GO:0030527">
    <property type="term" value="F:structural constituent of chromatin"/>
    <property type="evidence" value="ECO:0007669"/>
    <property type="project" value="InterPro"/>
</dbReference>
<feature type="region of interest" description="Disordered" evidence="5">
    <location>
        <begin position="73"/>
        <end position="104"/>
    </location>
</feature>
<dbReference type="Pfam" id="PF00216">
    <property type="entry name" value="Bac_DNA_binding"/>
    <property type="match status" value="1"/>
</dbReference>
<dbReference type="PANTHER" id="PTHR33175:SF3">
    <property type="entry name" value="DNA-BINDING PROTEIN HU-BETA"/>
    <property type="match status" value="1"/>
</dbReference>
<dbReference type="EMBL" id="VUNR01000014">
    <property type="protein sequence ID" value="MSU08925.1"/>
    <property type="molecule type" value="Genomic_DNA"/>
</dbReference>
<dbReference type="SMART" id="SM00411">
    <property type="entry name" value="BHL"/>
    <property type="match status" value="1"/>
</dbReference>
<dbReference type="InterPro" id="IPR020816">
    <property type="entry name" value="Histone-like_DNA-bd_CS"/>
</dbReference>
<dbReference type="GO" id="GO:0006270">
    <property type="term" value="P:DNA replication initiation"/>
    <property type="evidence" value="ECO:0007669"/>
    <property type="project" value="UniProtKB-ARBA"/>
</dbReference>
<proteinExistence type="inferred from homology"/>
<dbReference type="InterPro" id="IPR010992">
    <property type="entry name" value="IHF-like_DNA-bd_dom_sf"/>
</dbReference>
<dbReference type="PROSITE" id="PS00045">
    <property type="entry name" value="HISTONE_LIKE"/>
    <property type="match status" value="1"/>
</dbReference>
<dbReference type="AlphaFoldDB" id="A0A6I2UGM3"/>
<keyword evidence="7" id="KW-1185">Reference proteome</keyword>
<evidence type="ECO:0000256" key="2">
    <source>
        <dbReference type="ARBA" id="ARBA00023067"/>
    </source>
</evidence>
<evidence type="ECO:0000313" key="7">
    <source>
        <dbReference type="Proteomes" id="UP000433181"/>
    </source>
</evidence>
<feature type="compositionally biased region" description="Basic residues" evidence="5">
    <location>
        <begin position="94"/>
        <end position="104"/>
    </location>
</feature>
<dbReference type="SUPFAM" id="SSF47729">
    <property type="entry name" value="IHF-like DNA-binding proteins"/>
    <property type="match status" value="1"/>
</dbReference>
<comment type="caution">
    <text evidence="6">The sequence shown here is derived from an EMBL/GenBank/DDBJ whole genome shotgun (WGS) entry which is preliminary data.</text>
</comment>
<evidence type="ECO:0000256" key="4">
    <source>
        <dbReference type="RuleBase" id="RU003939"/>
    </source>
</evidence>
<name>A0A6I2UGM3_9FIRM</name>
<protein>
    <submittedName>
        <fullName evidence="6">HU family DNA-binding protein</fullName>
    </submittedName>
</protein>
<dbReference type="GO" id="GO:0010467">
    <property type="term" value="P:gene expression"/>
    <property type="evidence" value="ECO:0007669"/>
    <property type="project" value="UniProtKB-ARBA"/>
</dbReference>
<dbReference type="FunFam" id="4.10.520.10:FF:000001">
    <property type="entry name" value="DNA-binding protein HU"/>
    <property type="match status" value="1"/>
</dbReference>
<dbReference type="Gene3D" id="4.10.520.10">
    <property type="entry name" value="IHF-like DNA-binding proteins"/>
    <property type="match status" value="1"/>
</dbReference>
<dbReference type="GO" id="GO:1990103">
    <property type="term" value="C:DnaA-HU complex"/>
    <property type="evidence" value="ECO:0007669"/>
    <property type="project" value="UniProtKB-ARBA"/>
</dbReference>